<proteinExistence type="predicted"/>
<evidence type="ECO:0000313" key="2">
    <source>
        <dbReference type="Proteomes" id="UP000327013"/>
    </source>
</evidence>
<reference evidence="1 2" key="1">
    <citation type="submission" date="2019-06" db="EMBL/GenBank/DDBJ databases">
        <title>A chromosomal-level reference genome of Carpinus fangiana (Coryloideae, Betulaceae).</title>
        <authorList>
            <person name="Yang X."/>
            <person name="Wang Z."/>
            <person name="Zhang L."/>
            <person name="Hao G."/>
            <person name="Liu J."/>
            <person name="Yang Y."/>
        </authorList>
    </citation>
    <scope>NUCLEOTIDE SEQUENCE [LARGE SCALE GENOMIC DNA]</scope>
    <source>
        <strain evidence="1">Cfa_2016G</strain>
        <tissue evidence="1">Leaf</tissue>
    </source>
</reference>
<keyword evidence="2" id="KW-1185">Reference proteome</keyword>
<gene>
    <name evidence="1" type="ORF">FH972_015165</name>
</gene>
<organism evidence="1 2">
    <name type="scientific">Carpinus fangiana</name>
    <dbReference type="NCBI Taxonomy" id="176857"/>
    <lineage>
        <taxon>Eukaryota</taxon>
        <taxon>Viridiplantae</taxon>
        <taxon>Streptophyta</taxon>
        <taxon>Embryophyta</taxon>
        <taxon>Tracheophyta</taxon>
        <taxon>Spermatophyta</taxon>
        <taxon>Magnoliopsida</taxon>
        <taxon>eudicotyledons</taxon>
        <taxon>Gunneridae</taxon>
        <taxon>Pentapetalae</taxon>
        <taxon>rosids</taxon>
        <taxon>fabids</taxon>
        <taxon>Fagales</taxon>
        <taxon>Betulaceae</taxon>
        <taxon>Carpinus</taxon>
    </lineage>
</organism>
<protein>
    <submittedName>
        <fullName evidence="1">Uncharacterized protein</fullName>
    </submittedName>
</protein>
<name>A0A5N6RCI1_9ROSI</name>
<evidence type="ECO:0000313" key="1">
    <source>
        <dbReference type="EMBL" id="KAE8076519.1"/>
    </source>
</evidence>
<dbReference type="AlphaFoldDB" id="A0A5N6RCI1"/>
<accession>A0A5N6RCI1</accession>
<dbReference type="Proteomes" id="UP000327013">
    <property type="component" value="Chromosome 6"/>
</dbReference>
<sequence length="76" mass="8493">MAERLKVLLDDFESNMTKKMEENEPIPLQPVHEISETKEQIKKPLVIEAKGQQILKAEGIDGTQVESLGLSVKMGC</sequence>
<dbReference type="EMBL" id="CM017326">
    <property type="protein sequence ID" value="KAE8076519.1"/>
    <property type="molecule type" value="Genomic_DNA"/>
</dbReference>